<dbReference type="Proteomes" id="UP000231263">
    <property type="component" value="Unassembled WGS sequence"/>
</dbReference>
<comment type="caution">
    <text evidence="1">The sequence shown here is derived from an EMBL/GenBank/DDBJ whole genome shotgun (WGS) entry which is preliminary data.</text>
</comment>
<proteinExistence type="predicted"/>
<dbReference type="EMBL" id="PFWT01000012">
    <property type="protein sequence ID" value="PJA46249.1"/>
    <property type="molecule type" value="Genomic_DNA"/>
</dbReference>
<evidence type="ECO:0000313" key="2">
    <source>
        <dbReference type="Proteomes" id="UP000231263"/>
    </source>
</evidence>
<evidence type="ECO:0000313" key="1">
    <source>
        <dbReference type="EMBL" id="PJA46249.1"/>
    </source>
</evidence>
<organism evidence="1 2">
    <name type="scientific">Candidatus Uhrbacteria bacterium CG_4_9_14_3_um_filter_41_35</name>
    <dbReference type="NCBI Taxonomy" id="1975034"/>
    <lineage>
        <taxon>Bacteria</taxon>
        <taxon>Candidatus Uhriibacteriota</taxon>
    </lineage>
</organism>
<accession>A0A2M7XED9</accession>
<dbReference type="AlphaFoldDB" id="A0A2M7XED9"/>
<gene>
    <name evidence="1" type="ORF">CO173_03280</name>
</gene>
<name>A0A2M7XED9_9BACT</name>
<sequence length="92" mass="10910">MTQDQAILELTKTFDINAIYAYRVFLQANKNILIEDAKKIIGSRPKPFVKWEQFLKNFLEYLKKVITAQFQWATPKEAKCTNLWPTKLWKNS</sequence>
<reference evidence="2" key="1">
    <citation type="submission" date="2017-09" db="EMBL/GenBank/DDBJ databases">
        <title>Depth-based differentiation of microbial function through sediment-hosted aquifers and enrichment of novel symbionts in the deep terrestrial subsurface.</title>
        <authorList>
            <person name="Probst A.J."/>
            <person name="Ladd B."/>
            <person name="Jarett J.K."/>
            <person name="Geller-Mcgrath D.E."/>
            <person name="Sieber C.M.K."/>
            <person name="Emerson J.B."/>
            <person name="Anantharaman K."/>
            <person name="Thomas B.C."/>
            <person name="Malmstrom R."/>
            <person name="Stieglmeier M."/>
            <person name="Klingl A."/>
            <person name="Woyke T."/>
            <person name="Ryan C.M."/>
            <person name="Banfield J.F."/>
        </authorList>
    </citation>
    <scope>NUCLEOTIDE SEQUENCE [LARGE SCALE GENOMIC DNA]</scope>
</reference>
<protein>
    <submittedName>
        <fullName evidence="1">Uncharacterized protein</fullName>
    </submittedName>
</protein>